<evidence type="ECO:0000313" key="1">
    <source>
        <dbReference type="EMBL" id="GAA0443818.1"/>
    </source>
</evidence>
<sequence>MLPSVSTLQQIGLAVLLLATLAWAVGLIRTVRRDRPAPQPPGTAPRLLKAVPRQVVPPSESVELTAAEREAFAGLVRELTRRH</sequence>
<proteinExistence type="predicted"/>
<keyword evidence="2" id="KW-1185">Reference proteome</keyword>
<name>A0ABN0ZD09_9ACTN</name>
<evidence type="ECO:0000313" key="2">
    <source>
        <dbReference type="Proteomes" id="UP001500909"/>
    </source>
</evidence>
<protein>
    <submittedName>
        <fullName evidence="1">Uncharacterized protein</fullName>
    </submittedName>
</protein>
<reference evidence="1 2" key="1">
    <citation type="journal article" date="2019" name="Int. J. Syst. Evol. Microbiol.">
        <title>The Global Catalogue of Microorganisms (GCM) 10K type strain sequencing project: providing services to taxonomists for standard genome sequencing and annotation.</title>
        <authorList>
            <consortium name="The Broad Institute Genomics Platform"/>
            <consortium name="The Broad Institute Genome Sequencing Center for Infectious Disease"/>
            <person name="Wu L."/>
            <person name="Ma J."/>
        </authorList>
    </citation>
    <scope>NUCLEOTIDE SEQUENCE [LARGE SCALE GENOMIC DNA]</scope>
    <source>
        <strain evidence="1 2">JCM 4805</strain>
    </source>
</reference>
<organism evidence="1 2">
    <name type="scientific">Streptomyces olivaceiscleroticus</name>
    <dbReference type="NCBI Taxonomy" id="68245"/>
    <lineage>
        <taxon>Bacteria</taxon>
        <taxon>Bacillati</taxon>
        <taxon>Actinomycetota</taxon>
        <taxon>Actinomycetes</taxon>
        <taxon>Kitasatosporales</taxon>
        <taxon>Streptomycetaceae</taxon>
        <taxon>Streptomyces</taxon>
    </lineage>
</organism>
<accession>A0ABN0ZD09</accession>
<comment type="caution">
    <text evidence="1">The sequence shown here is derived from an EMBL/GenBank/DDBJ whole genome shotgun (WGS) entry which is preliminary data.</text>
</comment>
<dbReference type="Proteomes" id="UP001500909">
    <property type="component" value="Unassembled WGS sequence"/>
</dbReference>
<gene>
    <name evidence="1" type="ORF">GCM10010361_04700</name>
</gene>
<dbReference type="EMBL" id="BAAABY010000003">
    <property type="protein sequence ID" value="GAA0443818.1"/>
    <property type="molecule type" value="Genomic_DNA"/>
</dbReference>